<dbReference type="GO" id="GO:0005524">
    <property type="term" value="F:ATP binding"/>
    <property type="evidence" value="ECO:0007669"/>
    <property type="project" value="UniProtKB-KW"/>
</dbReference>
<dbReference type="CDD" id="cd07061">
    <property type="entry name" value="HP_HAP_like"/>
    <property type="match status" value="1"/>
</dbReference>
<evidence type="ECO:0000259" key="12">
    <source>
        <dbReference type="Pfam" id="PF08443"/>
    </source>
</evidence>
<evidence type="ECO:0000256" key="10">
    <source>
        <dbReference type="RuleBase" id="RU365032"/>
    </source>
</evidence>
<comment type="function">
    <text evidence="10">Bifunctional inositol kinase that acts in concert with the IP6K kinases to synthesize the diphosphate group-containing inositol pyrophosphates diphosphoinositol pentakisphosphate, PP-InsP5, and bis-diphosphoinositol tetrakisphosphate, (PP)2-InsP4. PP-InsP5 and (PP)2-InsP4, also respectively called InsP7 and InsP8, may regulate a variety of cellular processes, including apoptosis, vesicle trafficking, cytoskeletal dynamics, and exocytosis. Phosphorylates inositol hexakisphosphate (InsP6).</text>
</comment>
<dbReference type="GO" id="GO:0032958">
    <property type="term" value="P:inositol phosphate biosynthetic process"/>
    <property type="evidence" value="ECO:0007669"/>
    <property type="project" value="TreeGrafter"/>
</dbReference>
<dbReference type="InterPro" id="IPR037446">
    <property type="entry name" value="His_Pase_VIP1"/>
</dbReference>
<organism evidence="14 15">
    <name type="scientific">Acropora cervicornis</name>
    <name type="common">Staghorn coral</name>
    <dbReference type="NCBI Taxonomy" id="6130"/>
    <lineage>
        <taxon>Eukaryota</taxon>
        <taxon>Metazoa</taxon>
        <taxon>Cnidaria</taxon>
        <taxon>Anthozoa</taxon>
        <taxon>Hexacorallia</taxon>
        <taxon>Scleractinia</taxon>
        <taxon>Astrocoeniina</taxon>
        <taxon>Acroporidae</taxon>
        <taxon>Acropora</taxon>
    </lineage>
</organism>
<comment type="similarity">
    <text evidence="2 10">Belongs to the histidine acid phosphatase family. VIP1 subfamily.</text>
</comment>
<dbReference type="InterPro" id="IPR013651">
    <property type="entry name" value="ATP-grasp_RimK-type"/>
</dbReference>
<feature type="domain" description="ATP-grasp fold RimK-type" evidence="12">
    <location>
        <begin position="231"/>
        <end position="330"/>
    </location>
</feature>
<dbReference type="InterPro" id="IPR029033">
    <property type="entry name" value="His_PPase_superfam"/>
</dbReference>
<keyword evidence="6 10" id="KW-0418">Kinase</keyword>
<dbReference type="PANTHER" id="PTHR12750:SF9">
    <property type="entry name" value="INOSITOL HEXAKISPHOSPHATE AND DIPHOSPHOINOSITOL-PENTAKISPHOSPHATE KINASE"/>
    <property type="match status" value="1"/>
</dbReference>
<dbReference type="InterPro" id="IPR040557">
    <property type="entry name" value="VIP1_N"/>
</dbReference>
<dbReference type="Gene3D" id="3.40.50.11950">
    <property type="match status" value="1"/>
</dbReference>
<dbReference type="EC" id="2.7.4.24" evidence="10"/>
<keyword evidence="3 10" id="KW-0963">Cytoplasm</keyword>
<dbReference type="GO" id="GO:0005829">
    <property type="term" value="C:cytosol"/>
    <property type="evidence" value="ECO:0007669"/>
    <property type="project" value="UniProtKB-SubCell"/>
</dbReference>
<dbReference type="Proteomes" id="UP001249851">
    <property type="component" value="Unassembled WGS sequence"/>
</dbReference>
<evidence type="ECO:0000256" key="9">
    <source>
        <dbReference type="ARBA" id="ARBA00034629"/>
    </source>
</evidence>
<dbReference type="GO" id="GO:0006020">
    <property type="term" value="P:inositol metabolic process"/>
    <property type="evidence" value="ECO:0007669"/>
    <property type="project" value="TreeGrafter"/>
</dbReference>
<dbReference type="FunFam" id="3.40.50.11950:FF:000002">
    <property type="entry name" value="Inositol hexakisphosphate and diphosphoinositol-pentakisphosphate kinase"/>
    <property type="match status" value="1"/>
</dbReference>
<name>A0AAD9QDQ3_ACRCE</name>
<evidence type="ECO:0000313" key="14">
    <source>
        <dbReference type="EMBL" id="KAK2559497.1"/>
    </source>
</evidence>
<dbReference type="Pfam" id="PF08443">
    <property type="entry name" value="RimK"/>
    <property type="match status" value="1"/>
</dbReference>
<feature type="region of interest" description="Disordered" evidence="11">
    <location>
        <begin position="480"/>
        <end position="559"/>
    </location>
</feature>
<dbReference type="Pfam" id="PF00328">
    <property type="entry name" value="His_Phos_2"/>
    <property type="match status" value="1"/>
</dbReference>
<evidence type="ECO:0000256" key="1">
    <source>
        <dbReference type="ARBA" id="ARBA00004514"/>
    </source>
</evidence>
<dbReference type="AlphaFoldDB" id="A0AAD9QDQ3"/>
<dbReference type="SUPFAM" id="SSF53254">
    <property type="entry name" value="Phosphoglycerate mutase-like"/>
    <property type="match status" value="1"/>
</dbReference>
<proteinExistence type="inferred from homology"/>
<dbReference type="Gene3D" id="3.40.50.1240">
    <property type="entry name" value="Phosphoglycerate mutase-like"/>
    <property type="match status" value="1"/>
</dbReference>
<comment type="subcellular location">
    <subcellularLocation>
        <location evidence="1 10">Cytoplasm</location>
        <location evidence="1 10">Cytosol</location>
    </subcellularLocation>
</comment>
<reference evidence="14" key="1">
    <citation type="journal article" date="2023" name="G3 (Bethesda)">
        <title>Whole genome assembly and annotation of the endangered Caribbean coral Acropora cervicornis.</title>
        <authorList>
            <person name="Selwyn J.D."/>
            <person name="Vollmer S.V."/>
        </authorList>
    </citation>
    <scope>NUCLEOTIDE SEQUENCE</scope>
    <source>
        <strain evidence="14">K2</strain>
    </source>
</reference>
<evidence type="ECO:0000256" key="5">
    <source>
        <dbReference type="ARBA" id="ARBA00022741"/>
    </source>
</evidence>
<comment type="catalytic activity">
    <reaction evidence="9">
        <text>1D-myo-inositol hexakisphosphate + ATP = 1-diphospho-1D-myo-inositol 2,3,4,5,6-pentakisphosphate + ADP</text>
        <dbReference type="Rhea" id="RHEA:37459"/>
        <dbReference type="ChEBI" id="CHEBI:30616"/>
        <dbReference type="ChEBI" id="CHEBI:58130"/>
        <dbReference type="ChEBI" id="CHEBI:74946"/>
        <dbReference type="ChEBI" id="CHEBI:456216"/>
        <dbReference type="EC" id="2.7.4.24"/>
    </reaction>
    <physiologicalReaction direction="left-to-right" evidence="9">
        <dbReference type="Rhea" id="RHEA:37460"/>
    </physiologicalReaction>
</comment>
<comment type="caution">
    <text evidence="14">The sequence shown here is derived from an EMBL/GenBank/DDBJ whole genome shotgun (WGS) entry which is preliminary data.</text>
</comment>
<keyword evidence="5 10" id="KW-0547">Nucleotide-binding</keyword>
<evidence type="ECO:0000256" key="2">
    <source>
        <dbReference type="ARBA" id="ARBA00005609"/>
    </source>
</evidence>
<evidence type="ECO:0000313" key="15">
    <source>
        <dbReference type="Proteomes" id="UP001249851"/>
    </source>
</evidence>
<evidence type="ECO:0000256" key="8">
    <source>
        <dbReference type="ARBA" id="ARBA00033696"/>
    </source>
</evidence>
<keyword evidence="15" id="KW-1185">Reference proteome</keyword>
<evidence type="ECO:0000256" key="11">
    <source>
        <dbReference type="SAM" id="MobiDB-lite"/>
    </source>
</evidence>
<feature type="domain" description="VIP1 N-terminal" evidence="13">
    <location>
        <begin position="38"/>
        <end position="127"/>
    </location>
</feature>
<dbReference type="FunFam" id="3.30.470.20:FF:000003">
    <property type="entry name" value="Inositol hexakisphosphate and diphosphoinositol-pentakisphosphate kinase"/>
    <property type="match status" value="1"/>
</dbReference>
<evidence type="ECO:0000256" key="7">
    <source>
        <dbReference type="ARBA" id="ARBA00022840"/>
    </source>
</evidence>
<gene>
    <name evidence="14" type="ORF">P5673_018143</name>
</gene>
<dbReference type="GO" id="GO:0033857">
    <property type="term" value="F:5-diphosphoinositol pentakisphosphate 1-kinase activity"/>
    <property type="evidence" value="ECO:0007669"/>
    <property type="project" value="TreeGrafter"/>
</dbReference>
<dbReference type="Pfam" id="PF18086">
    <property type="entry name" value="PPIP5K2_N"/>
    <property type="match status" value="1"/>
</dbReference>
<evidence type="ECO:0000256" key="3">
    <source>
        <dbReference type="ARBA" id="ARBA00022490"/>
    </source>
</evidence>
<dbReference type="Gene3D" id="3.30.470.20">
    <property type="entry name" value="ATP-grasp fold, B domain"/>
    <property type="match status" value="1"/>
</dbReference>
<dbReference type="PANTHER" id="PTHR12750">
    <property type="entry name" value="DIPHOSPHOINOSITOL PENTAKISPHOSPHATE KINASE"/>
    <property type="match status" value="1"/>
</dbReference>
<keyword evidence="4 10" id="KW-0808">Transferase</keyword>
<dbReference type="InterPro" id="IPR000560">
    <property type="entry name" value="His_Pase_clade-2"/>
</dbReference>
<evidence type="ECO:0000259" key="13">
    <source>
        <dbReference type="Pfam" id="PF18086"/>
    </source>
</evidence>
<comment type="catalytic activity">
    <reaction evidence="8">
        <text>5-diphospho-1D-myo-inositol 1,2,3,4,6-pentakisphosphate + ATP + H(+) = 1,5-bis(diphospho)-1D-myo-inositol 2,3,4,6-tetrakisphosphate + ADP</text>
        <dbReference type="Rhea" id="RHEA:10276"/>
        <dbReference type="ChEBI" id="CHEBI:15378"/>
        <dbReference type="ChEBI" id="CHEBI:30616"/>
        <dbReference type="ChEBI" id="CHEBI:58628"/>
        <dbReference type="ChEBI" id="CHEBI:77983"/>
        <dbReference type="ChEBI" id="CHEBI:456216"/>
        <dbReference type="EC" id="2.7.4.24"/>
    </reaction>
    <physiologicalReaction direction="left-to-right" evidence="8">
        <dbReference type="Rhea" id="RHEA:10277"/>
    </physiologicalReaction>
</comment>
<accession>A0AAD9QDQ3</accession>
<dbReference type="SUPFAM" id="SSF56059">
    <property type="entry name" value="Glutathione synthetase ATP-binding domain-like"/>
    <property type="match status" value="1"/>
</dbReference>
<dbReference type="EMBL" id="JARQWQ010000040">
    <property type="protein sequence ID" value="KAK2559497.1"/>
    <property type="molecule type" value="Genomic_DNA"/>
</dbReference>
<dbReference type="GO" id="GO:0000828">
    <property type="term" value="F:inositol hexakisphosphate kinase activity"/>
    <property type="evidence" value="ECO:0007669"/>
    <property type="project" value="UniProtKB-ARBA"/>
</dbReference>
<evidence type="ECO:0000256" key="4">
    <source>
        <dbReference type="ARBA" id="ARBA00022679"/>
    </source>
</evidence>
<evidence type="ECO:0000256" key="6">
    <source>
        <dbReference type="ARBA" id="ARBA00022777"/>
    </source>
</evidence>
<protein>
    <recommendedName>
        <fullName evidence="10">Inositol hexakisphosphate and diphosphoinositol-pentakisphosphate kinase</fullName>
        <ecNumber evidence="10">2.7.4.24</ecNumber>
    </recommendedName>
</protein>
<sequence>MSVTHLELLEEMDDRPVPFSSVNCGDDYDDEEDGLPKIRIGICAMSKKTNSQPMQEILGRMSVFDCLDIIVFSDETILNDPVEAWPICDCLISFYSKGFPLEKAIEYAKLRKPFSLNDLDMQYALMDRPTMYSLLASAGIDTPRHAILLRDENGEPINTNFVEYEDSVQIGDVVFQKPFVEKPVNAEDHHIYIYYPSSAGGGSQRLFRKVGNRSSIYSAESSVRKEGSYIYEDFVVTDGTDVKVYTVGPEYAHAEARKSPSLDGKVERDCQGKEIRYPVILNQYEKELANKVCKLFKQTVCGCDLLRTHGKSFVCDVNGFSFVKTSKKYYDDAAQVLVGLVVQELAPQLYKPYNLDVQEEIPAVEAVEGAMLELRCVVGIIRHGDRTPKQKMKMEVRHPRFIELFKKYNGFDEHKLKLKRPAQLQEVLDIARDLLADIKEGMPVFESRNKIHQLKSVLEMYGYFSGINRKIQFKYLGKARDGTDSESSGDHQTGDSGPDEKTVKRKLQGKETKEVKAKQAADSKDESDQAKKHNMEESKTSSAKDAKDSEGISPDVNEKKVLTDSEHSLLLILKWGGELTTMGKEQALELGRAFRSIYPGGHGQYSKLSGCGLLRLHSTYRHDLKIYASDEGRGFLALEGELTPILVHLVRSDKNTTEMLDTSCDAAKTLGNLHPPSLVL</sequence>
<reference evidence="14" key="2">
    <citation type="journal article" date="2023" name="Science">
        <title>Genomic signatures of disease resistance in endangered staghorn corals.</title>
        <authorList>
            <person name="Vollmer S.V."/>
            <person name="Selwyn J.D."/>
            <person name="Despard B.A."/>
            <person name="Roesel C.L."/>
        </authorList>
    </citation>
    <scope>NUCLEOTIDE SEQUENCE</scope>
    <source>
        <strain evidence="14">K2</strain>
    </source>
</reference>
<keyword evidence="7 10" id="KW-0067">ATP-binding</keyword>